<keyword evidence="3 8" id="KW-0547">Nucleotide-binding</keyword>
<keyword evidence="5" id="KW-0133">Cell shape</keyword>
<dbReference type="PROSITE" id="PS50975">
    <property type="entry name" value="ATP_GRASP"/>
    <property type="match status" value="2"/>
</dbReference>
<feature type="domain" description="ATP-grasp" evidence="10">
    <location>
        <begin position="1155"/>
        <end position="1220"/>
    </location>
</feature>
<sequence>MGLGRVSGGGCREVCAQASRHRGARRTTRVAPRRRNDKEDAFWGGLRQHRRAQSVVRVSARAVDGEDVDARRKHYSSQTLVALRKFAKDLGIKGSWKLNKGNLVEVLVEHEAQRGHLGAGGGEGGASGAGSSQDAEESLARLVPSTSSELATWSVEELRGLAGKVNDLRGEEAIKSHTKLRKAELIAELCAAREKATQTQFDDGQANPSGFLDSMFDASNLDPLADNELFSVDPDLYSYLKESSGGMGLEMLSEGQKGSLSGSGAQLDSRFGGSSGMTAGELLMNAMSGGVEGTKLDHMVVAVICGGPTRERGISLNSARSLLDHIKSDKADVLTYYMDTNTRTYQLSNAQLYSNTPSDFDFKLAKDGKVEPFETPEALVDHLKTCVDIVFPMIHGEWGEDGRLQELLEQEEIPFVGSSAATCKKAFDKFKATESINLSGYQTIPSLEINSDSLSGLPSRLQDWLALNKFGEEDVFVIKPCLGGSSIGVEVVRGYDEAILSLQQKLDRDGTRSYVMQPYVNGIEFTLNVVETSKGPIALMPTEIEIVPKEGSLKLFDFRSKYLPSLDVQMHTPPVSFSESIVGLIMRQAEDLFEKLELRDFARFDGWFMSEAEAGRVLKKPVPFVFSDLNMIPGIEQNSFLFRQAACVGLSHSSVLTNVIRNACLRQDMQFPEGRTTISVPSLAGSHAMQKSSKQKVFVLCGGETSERQVSLMSGLNTWLKLSKYADFEVTPFLLAAPMTSRESHAAKYNEMMQHRNQLLEYGCPEEMLPDNLQPQMVLMYKKGNQAGLPLQQWKVWRVPYPGMLFHTVEEVDKFCEDRNAEGATGATHGSLHPVDDDEMGVASYFEDEKSLEDTLHDRFEDAELVGLQRLDSKWKNSTKYNLASFIEEAKQENAVVFMAMHGGVGENGTIQQLFESAGVKFTGSSSSACNVCMDKMITADLISRLAAEGVKASPKKALYYNNLLANTGCGQCADESWAVLVDQLDSNSLCIKPCSDGCSTGVAKLNNANDLQLYSAAVTANQVFIPENVLSEPHSQIPLPENAFCPFIVEPFVETADVQICRKEAHQLEEGGESSSEELKLSGESRWIEVTVGLVGKEGQMRALLPSITIREYGSILTLEEKFQGGTGINLTPPPTEVISDACIKTAQMRLELLASSLGLSGFARIDAFLHVDTAELIVIEVNSIPGLTPSTVLFQQAMAEDPPIFPEAFFRMIVDTVALDA</sequence>
<keyword evidence="4 8" id="KW-0067">ATP-binding</keyword>
<dbReference type="SUPFAM" id="SSF56059">
    <property type="entry name" value="Glutathione synthetase ATP-binding domain-like"/>
    <property type="match status" value="2"/>
</dbReference>
<dbReference type="InterPro" id="IPR011761">
    <property type="entry name" value="ATP-grasp"/>
</dbReference>
<dbReference type="Proteomes" id="UP000316726">
    <property type="component" value="Chromosome 2"/>
</dbReference>
<dbReference type="OrthoDB" id="511314at2759"/>
<dbReference type="Pfam" id="PF07478">
    <property type="entry name" value="Dala_Dala_lig_C"/>
    <property type="match status" value="2"/>
</dbReference>
<name>A0A5B8MEF2_9CHLO</name>
<dbReference type="EMBL" id="CP031035">
    <property type="protein sequence ID" value="QDZ18544.1"/>
    <property type="molecule type" value="Genomic_DNA"/>
</dbReference>
<evidence type="ECO:0000256" key="1">
    <source>
        <dbReference type="ARBA" id="ARBA00010871"/>
    </source>
</evidence>
<dbReference type="GO" id="GO:0005524">
    <property type="term" value="F:ATP binding"/>
    <property type="evidence" value="ECO:0007669"/>
    <property type="project" value="UniProtKB-UniRule"/>
</dbReference>
<dbReference type="AlphaFoldDB" id="A0A5B8MEF2"/>
<evidence type="ECO:0000256" key="9">
    <source>
        <dbReference type="SAM" id="MobiDB-lite"/>
    </source>
</evidence>
<dbReference type="PANTHER" id="PTHR23132:SF0">
    <property type="entry name" value="D-ALANINE-D-ALANINE LIGASE FAMILY"/>
    <property type="match status" value="1"/>
</dbReference>
<evidence type="ECO:0000256" key="7">
    <source>
        <dbReference type="ARBA" id="ARBA00023316"/>
    </source>
</evidence>
<reference evidence="11 12" key="1">
    <citation type="submission" date="2018-07" db="EMBL/GenBank/DDBJ databases">
        <title>The complete nuclear genome of the prasinophyte Chloropicon primus (CCMP1205).</title>
        <authorList>
            <person name="Pombert J.-F."/>
            <person name="Otis C."/>
            <person name="Turmel M."/>
            <person name="Lemieux C."/>
        </authorList>
    </citation>
    <scope>NUCLEOTIDE SEQUENCE [LARGE SCALE GENOMIC DNA]</scope>
    <source>
        <strain evidence="11 12">CCMP1205</strain>
    </source>
</reference>
<evidence type="ECO:0000256" key="5">
    <source>
        <dbReference type="ARBA" id="ARBA00022960"/>
    </source>
</evidence>
<evidence type="ECO:0000256" key="3">
    <source>
        <dbReference type="ARBA" id="ARBA00022741"/>
    </source>
</evidence>
<dbReference type="PANTHER" id="PTHR23132">
    <property type="entry name" value="D-ALANINE--D-ALANINE LIGASE"/>
    <property type="match status" value="1"/>
</dbReference>
<dbReference type="GO" id="GO:0046872">
    <property type="term" value="F:metal ion binding"/>
    <property type="evidence" value="ECO:0007669"/>
    <property type="project" value="InterPro"/>
</dbReference>
<dbReference type="GO" id="GO:0071555">
    <property type="term" value="P:cell wall organization"/>
    <property type="evidence" value="ECO:0007669"/>
    <property type="project" value="UniProtKB-KW"/>
</dbReference>
<evidence type="ECO:0000313" key="12">
    <source>
        <dbReference type="Proteomes" id="UP000316726"/>
    </source>
</evidence>
<evidence type="ECO:0000313" key="11">
    <source>
        <dbReference type="EMBL" id="QDZ18544.1"/>
    </source>
</evidence>
<dbReference type="Gene3D" id="3.30.1490.20">
    <property type="entry name" value="ATP-grasp fold, A domain"/>
    <property type="match status" value="1"/>
</dbReference>
<dbReference type="Pfam" id="PF01820">
    <property type="entry name" value="Dala_Dala_lig_N"/>
    <property type="match status" value="2"/>
</dbReference>
<protein>
    <submittedName>
        <fullName evidence="11">D-alanine--D-alanine ligase</fullName>
    </submittedName>
</protein>
<dbReference type="Gene3D" id="3.30.470.20">
    <property type="entry name" value="ATP-grasp fold, B domain"/>
    <property type="match status" value="3"/>
</dbReference>
<dbReference type="InterPro" id="IPR011095">
    <property type="entry name" value="Dala_Dala_lig_C"/>
</dbReference>
<evidence type="ECO:0000256" key="8">
    <source>
        <dbReference type="PROSITE-ProRule" id="PRU00409"/>
    </source>
</evidence>
<dbReference type="InterPro" id="IPR000291">
    <property type="entry name" value="D-Ala_lig_Van_CS"/>
</dbReference>
<feature type="domain" description="ATP-grasp" evidence="10">
    <location>
        <begin position="433"/>
        <end position="661"/>
    </location>
</feature>
<keyword evidence="12" id="KW-1185">Reference proteome</keyword>
<dbReference type="SUPFAM" id="SSF52440">
    <property type="entry name" value="PreATP-grasp domain"/>
    <property type="match status" value="2"/>
</dbReference>
<comment type="similarity">
    <text evidence="1">Belongs to the D-alanine--D-alanine ligase family.</text>
</comment>
<evidence type="ECO:0000256" key="2">
    <source>
        <dbReference type="ARBA" id="ARBA00022598"/>
    </source>
</evidence>
<organism evidence="11 12">
    <name type="scientific">Chloropicon primus</name>
    <dbReference type="NCBI Taxonomy" id="1764295"/>
    <lineage>
        <taxon>Eukaryota</taxon>
        <taxon>Viridiplantae</taxon>
        <taxon>Chlorophyta</taxon>
        <taxon>Chloropicophyceae</taxon>
        <taxon>Chloropicales</taxon>
        <taxon>Chloropicaceae</taxon>
        <taxon>Chloropicon</taxon>
    </lineage>
</organism>
<keyword evidence="6" id="KW-0573">Peptidoglycan synthesis</keyword>
<keyword evidence="2 11" id="KW-0436">Ligase</keyword>
<dbReference type="InterPro" id="IPR013815">
    <property type="entry name" value="ATP_grasp_subdomain_1"/>
</dbReference>
<evidence type="ECO:0000256" key="4">
    <source>
        <dbReference type="ARBA" id="ARBA00022840"/>
    </source>
</evidence>
<dbReference type="GO" id="GO:0008716">
    <property type="term" value="F:D-alanine-D-alanine ligase activity"/>
    <property type="evidence" value="ECO:0007669"/>
    <property type="project" value="InterPro"/>
</dbReference>
<keyword evidence="7" id="KW-0961">Cell wall biogenesis/degradation</keyword>
<evidence type="ECO:0000259" key="10">
    <source>
        <dbReference type="PROSITE" id="PS50975"/>
    </source>
</evidence>
<dbReference type="STRING" id="1764295.A0A5B8MEF2"/>
<gene>
    <name evidence="11" type="ORF">A3770_02p10620</name>
</gene>
<dbReference type="GO" id="GO:0008360">
    <property type="term" value="P:regulation of cell shape"/>
    <property type="evidence" value="ECO:0007669"/>
    <property type="project" value="UniProtKB-KW"/>
</dbReference>
<feature type="region of interest" description="Disordered" evidence="9">
    <location>
        <begin position="115"/>
        <end position="141"/>
    </location>
</feature>
<dbReference type="InterPro" id="IPR016185">
    <property type="entry name" value="PreATP-grasp_dom_sf"/>
</dbReference>
<dbReference type="Gene3D" id="3.40.50.20">
    <property type="match status" value="3"/>
</dbReference>
<evidence type="ECO:0000256" key="6">
    <source>
        <dbReference type="ARBA" id="ARBA00022984"/>
    </source>
</evidence>
<proteinExistence type="inferred from homology"/>
<accession>A0A5B8MEF2</accession>
<dbReference type="InterPro" id="IPR011127">
    <property type="entry name" value="Dala_Dala_lig_N"/>
</dbReference>
<feature type="compositionally biased region" description="Gly residues" evidence="9">
    <location>
        <begin position="117"/>
        <end position="128"/>
    </location>
</feature>
<dbReference type="PROSITE" id="PS00844">
    <property type="entry name" value="DALA_DALA_LIGASE_2"/>
    <property type="match status" value="1"/>
</dbReference>